<dbReference type="AlphaFoldDB" id="A0AA38C710"/>
<gene>
    <name evidence="2" type="ORF">KI387_043475</name>
</gene>
<evidence type="ECO:0000313" key="3">
    <source>
        <dbReference type="Proteomes" id="UP000824469"/>
    </source>
</evidence>
<comment type="caution">
    <text evidence="2">The sequence shown here is derived from an EMBL/GenBank/DDBJ whole genome shotgun (WGS) entry which is preliminary data.</text>
</comment>
<name>A0AA38C710_TAXCH</name>
<reference evidence="2 3" key="1">
    <citation type="journal article" date="2021" name="Nat. Plants">
        <title>The Taxus genome provides insights into paclitaxel biosynthesis.</title>
        <authorList>
            <person name="Xiong X."/>
            <person name="Gou J."/>
            <person name="Liao Q."/>
            <person name="Li Y."/>
            <person name="Zhou Q."/>
            <person name="Bi G."/>
            <person name="Li C."/>
            <person name="Du R."/>
            <person name="Wang X."/>
            <person name="Sun T."/>
            <person name="Guo L."/>
            <person name="Liang H."/>
            <person name="Lu P."/>
            <person name="Wu Y."/>
            <person name="Zhang Z."/>
            <person name="Ro D.K."/>
            <person name="Shang Y."/>
            <person name="Huang S."/>
            <person name="Yan J."/>
        </authorList>
    </citation>
    <scope>NUCLEOTIDE SEQUENCE [LARGE SCALE GENOMIC DNA]</scope>
    <source>
        <strain evidence="2">Ta-2019</strain>
    </source>
</reference>
<feature type="region of interest" description="Disordered" evidence="1">
    <location>
        <begin position="69"/>
        <end position="93"/>
    </location>
</feature>
<sequence>MRDSEEEEEDVYLEKKIVDQPWFQTSVEKGNKKEPITDEEEWIQRRHKIRCEAQEYAKFLHEMNGKLEAAHSEEEEEDICPIEEDIEDHSYHR</sequence>
<feature type="non-terminal residue" evidence="2">
    <location>
        <position position="93"/>
    </location>
</feature>
<evidence type="ECO:0000256" key="1">
    <source>
        <dbReference type="SAM" id="MobiDB-lite"/>
    </source>
</evidence>
<protein>
    <submittedName>
        <fullName evidence="2">Uncharacterized protein</fullName>
    </submittedName>
</protein>
<accession>A0AA38C710</accession>
<proteinExistence type="predicted"/>
<evidence type="ECO:0000313" key="2">
    <source>
        <dbReference type="EMBL" id="KAH9291337.1"/>
    </source>
</evidence>
<dbReference type="EMBL" id="JAHRHJ020003682">
    <property type="protein sequence ID" value="KAH9291337.1"/>
    <property type="molecule type" value="Genomic_DNA"/>
</dbReference>
<feature type="compositionally biased region" description="Acidic residues" evidence="1">
    <location>
        <begin position="73"/>
        <end position="87"/>
    </location>
</feature>
<keyword evidence="3" id="KW-1185">Reference proteome</keyword>
<organism evidence="2 3">
    <name type="scientific">Taxus chinensis</name>
    <name type="common">Chinese yew</name>
    <name type="synonym">Taxus wallichiana var. chinensis</name>
    <dbReference type="NCBI Taxonomy" id="29808"/>
    <lineage>
        <taxon>Eukaryota</taxon>
        <taxon>Viridiplantae</taxon>
        <taxon>Streptophyta</taxon>
        <taxon>Embryophyta</taxon>
        <taxon>Tracheophyta</taxon>
        <taxon>Spermatophyta</taxon>
        <taxon>Pinopsida</taxon>
        <taxon>Pinidae</taxon>
        <taxon>Conifers II</taxon>
        <taxon>Cupressales</taxon>
        <taxon>Taxaceae</taxon>
        <taxon>Taxus</taxon>
    </lineage>
</organism>
<dbReference type="Proteomes" id="UP000824469">
    <property type="component" value="Unassembled WGS sequence"/>
</dbReference>